<feature type="domain" description="Methyl-accepting transducer" evidence="4">
    <location>
        <begin position="486"/>
        <end position="729"/>
    </location>
</feature>
<dbReference type="GO" id="GO:0016020">
    <property type="term" value="C:membrane"/>
    <property type="evidence" value="ECO:0007669"/>
    <property type="project" value="InterPro"/>
</dbReference>
<feature type="coiled-coil region" evidence="3">
    <location>
        <begin position="501"/>
        <end position="528"/>
    </location>
</feature>
<dbReference type="AlphaFoldDB" id="A0A7C5U574"/>
<comment type="caution">
    <text evidence="5">The sequence shown here is derived from an EMBL/GenBank/DDBJ whole genome shotgun (WGS) entry which is preliminary data.</text>
</comment>
<organism evidence="5">
    <name type="scientific">Fervidobacterium nodosum</name>
    <dbReference type="NCBI Taxonomy" id="2424"/>
    <lineage>
        <taxon>Bacteria</taxon>
        <taxon>Thermotogati</taxon>
        <taxon>Thermotogota</taxon>
        <taxon>Thermotogae</taxon>
        <taxon>Thermotogales</taxon>
        <taxon>Fervidobacteriaceae</taxon>
        <taxon>Fervidobacterium</taxon>
    </lineage>
</organism>
<reference evidence="5" key="1">
    <citation type="journal article" date="2020" name="mSystems">
        <title>Genome- and Community-Level Interaction Insights into Carbon Utilization and Element Cycling Functions of Hydrothermarchaeota in Hydrothermal Sediment.</title>
        <authorList>
            <person name="Zhou Z."/>
            <person name="Liu Y."/>
            <person name="Xu W."/>
            <person name="Pan J."/>
            <person name="Luo Z.H."/>
            <person name="Li M."/>
        </authorList>
    </citation>
    <scope>NUCLEOTIDE SEQUENCE [LARGE SCALE GENOMIC DNA]</scope>
    <source>
        <strain evidence="5">SpSt-1088</strain>
    </source>
</reference>
<dbReference type="InterPro" id="IPR004089">
    <property type="entry name" value="MCPsignal_dom"/>
</dbReference>
<proteinExistence type="predicted"/>
<evidence type="ECO:0000259" key="4">
    <source>
        <dbReference type="PROSITE" id="PS50111"/>
    </source>
</evidence>
<evidence type="ECO:0000313" key="5">
    <source>
        <dbReference type="EMBL" id="HHR33401.1"/>
    </source>
</evidence>
<dbReference type="SUPFAM" id="SSF58104">
    <property type="entry name" value="Methyl-accepting chemotaxis protein (MCP) signaling domain"/>
    <property type="match status" value="1"/>
</dbReference>
<dbReference type="GO" id="GO:0007165">
    <property type="term" value="P:signal transduction"/>
    <property type="evidence" value="ECO:0007669"/>
    <property type="project" value="UniProtKB-KW"/>
</dbReference>
<dbReference type="Pfam" id="PF00015">
    <property type="entry name" value="MCPsignal"/>
    <property type="match status" value="1"/>
</dbReference>
<dbReference type="PANTHER" id="PTHR32089:SF112">
    <property type="entry name" value="LYSOZYME-LIKE PROTEIN-RELATED"/>
    <property type="match status" value="1"/>
</dbReference>
<gene>
    <name evidence="5" type="ORF">ENM46_00460</name>
</gene>
<keyword evidence="3" id="KW-0175">Coiled coil</keyword>
<dbReference type="EMBL" id="DRXW01000033">
    <property type="protein sequence ID" value="HHR33401.1"/>
    <property type="molecule type" value="Genomic_DNA"/>
</dbReference>
<protein>
    <submittedName>
        <fullName evidence="5">Methyl-accepting chemotaxis protein</fullName>
    </submittedName>
</protein>
<evidence type="ECO:0000256" key="1">
    <source>
        <dbReference type="ARBA" id="ARBA00023224"/>
    </source>
</evidence>
<dbReference type="Gene3D" id="1.10.287.950">
    <property type="entry name" value="Methyl-accepting chemotaxis protein"/>
    <property type="match status" value="1"/>
</dbReference>
<keyword evidence="1 2" id="KW-0807">Transducer</keyword>
<dbReference type="SMART" id="SM00283">
    <property type="entry name" value="MA"/>
    <property type="match status" value="1"/>
</dbReference>
<dbReference type="PANTHER" id="PTHR32089">
    <property type="entry name" value="METHYL-ACCEPTING CHEMOTAXIS PROTEIN MCPB"/>
    <property type="match status" value="1"/>
</dbReference>
<name>A0A7C5U574_9BACT</name>
<sequence length="765" mass="86445">MSLKIKLLILATVLVVVPLVLSLIATVYNLSSESRRIEQDVRNQIGDPKVIFKQFFEEFSVQMQDYIDKYNQNLRTSVNKQKEKVVEATEKLYISALEDKLTTVRSILDNVIRTRLRTVEDIVKNAATSPEVKEEAAEKKLGFVERRNLLKKFTERGVFEYISLWTLEDNEPIIKLRPYTKLNNKFLVEFTFSTVHGAVATSRYDRPEYLQELGNHIQKLLDSGIISPDYIETFPFVGETGFFLITFQPVMHPKVGATVTGFIVAIARIGDEFLSEMKAAANCELTLYVNKKSYLTTKLDEEGVTLLDEPEPEGEKYNFKIGTNEYFAVKLPLEVSDVEVAQLELALKREELKLEIEIPEPEKFVMPELKLPEVNVKVDLNFGRIVGTNAVISLIILVLGVGIAIPLVSTVSKEISKSAEVIENLSNGQIVSTDLKFSGEFMRVVESLNKLSNNLRNYARDMKSSSQLLNEEVVQITSTNLLLKESVAKFSDFVSGYSSNVQNMSEEIISLERDLENSLEKNNALSSQISKLVSDIEKTQTDILHNVVLIEEMSESVSANNEIFKKFSDTVKNTIEKFSSIKSAIAKIQNVASQTNLLALNAAIEAARAGEAGRGFAVVADEVMKLSVSINDLAKKLVKDVDTYTEDLKMLDELYEKSGEKLEKLRTAKDEFEQNYYSVIDQIQSVGQISLEISEQISQNKNTFVGIENTMHRIVASIRESTEKLGEFNERFSSMELLFQNLSESSENLKEISRKMEEILQWFKV</sequence>
<evidence type="ECO:0000256" key="2">
    <source>
        <dbReference type="PROSITE-ProRule" id="PRU00284"/>
    </source>
</evidence>
<evidence type="ECO:0000256" key="3">
    <source>
        <dbReference type="SAM" id="Coils"/>
    </source>
</evidence>
<accession>A0A7C5U574</accession>
<dbReference type="PROSITE" id="PS50111">
    <property type="entry name" value="CHEMOTAXIS_TRANSDUC_2"/>
    <property type="match status" value="1"/>
</dbReference>